<sequence>MSDITKGIIRLSDTVAGEIVRLCRTFAVKLSEKGIEGQQNGKWREKFAGRSLKLV</sequence>
<proteinExistence type="predicted"/>
<dbReference type="Proteomes" id="UP000635335">
    <property type="component" value="Unassembled WGS sequence"/>
</dbReference>
<evidence type="ECO:0000313" key="2">
    <source>
        <dbReference type="Proteomes" id="UP000635335"/>
    </source>
</evidence>
<evidence type="ECO:0000313" key="1">
    <source>
        <dbReference type="EMBL" id="MBH1921221.1"/>
    </source>
</evidence>
<comment type="caution">
    <text evidence="1">The sequence shown here is derived from an EMBL/GenBank/DDBJ whole genome shotgun (WGS) entry which is preliminary data.</text>
</comment>
<protein>
    <submittedName>
        <fullName evidence="1">Uncharacterized protein</fullName>
    </submittedName>
</protein>
<reference evidence="1 2" key="1">
    <citation type="submission" date="2020-11" db="EMBL/GenBank/DDBJ databases">
        <title>Enhanced detection system for hospital associated transmission using whole genome sequencing surveillance.</title>
        <authorList>
            <person name="Harrison L.H."/>
            <person name="Van Tyne D."/>
            <person name="Marsh J.W."/>
            <person name="Griffith M.P."/>
            <person name="Snyder D.J."/>
            <person name="Cooper V.S."/>
            <person name="Mustapha M."/>
        </authorList>
    </citation>
    <scope>NUCLEOTIDE SEQUENCE [LARGE SCALE GENOMIC DNA]</scope>
    <source>
        <strain evidence="1 2">SER00227</strain>
    </source>
</reference>
<dbReference type="RefSeq" id="WP_154747287.1">
    <property type="nucleotide sequence ID" value="NZ_JADUMB010000004.1"/>
</dbReference>
<name>A0ABS0M0Y6_9GAMM</name>
<accession>A0ABS0M0Y6</accession>
<gene>
    <name evidence="1" type="ORF">I5U16_13805</name>
</gene>
<dbReference type="EMBL" id="JADUMB010000004">
    <property type="protein sequence ID" value="MBH1921221.1"/>
    <property type="molecule type" value="Genomic_DNA"/>
</dbReference>
<keyword evidence="2" id="KW-1185">Reference proteome</keyword>
<organism evidence="1 2">
    <name type="scientific">Serratia surfactantfaciens</name>
    <dbReference type="NCBI Taxonomy" id="2741499"/>
    <lineage>
        <taxon>Bacteria</taxon>
        <taxon>Pseudomonadati</taxon>
        <taxon>Pseudomonadota</taxon>
        <taxon>Gammaproteobacteria</taxon>
        <taxon>Enterobacterales</taxon>
        <taxon>Yersiniaceae</taxon>
        <taxon>Serratia</taxon>
    </lineage>
</organism>